<dbReference type="Proteomes" id="UP000190744">
    <property type="component" value="Unassembled WGS sequence"/>
</dbReference>
<evidence type="ECO:0000313" key="2">
    <source>
        <dbReference type="EMBL" id="OOQ85498.1"/>
    </source>
</evidence>
<dbReference type="AlphaFoldDB" id="A0A1S9RKD4"/>
<feature type="region of interest" description="Disordered" evidence="1">
    <location>
        <begin position="1"/>
        <end position="70"/>
    </location>
</feature>
<name>A0A1S9RKD4_PENBI</name>
<feature type="compositionally biased region" description="Basic residues" evidence="1">
    <location>
        <begin position="34"/>
        <end position="47"/>
    </location>
</feature>
<accession>A0A1S9RKD4</accession>
<protein>
    <submittedName>
        <fullName evidence="2">Uncharacterized protein</fullName>
    </submittedName>
</protein>
<reference evidence="3" key="1">
    <citation type="submission" date="2015-09" db="EMBL/GenBank/DDBJ databases">
        <authorList>
            <person name="Fill T.P."/>
            <person name="Baretta J.F."/>
            <person name="de Almeida L.G."/>
            <person name="Rocha M."/>
            <person name="de Souza D.H."/>
            <person name="Malavazi I."/>
            <person name="Cerdeira L.T."/>
            <person name="Hong H."/>
            <person name="Samborskyy M."/>
            <person name="de Vasconcelos A.T."/>
            <person name="Leadlay P."/>
            <person name="Rodrigues-Filho E."/>
        </authorList>
    </citation>
    <scope>NUCLEOTIDE SEQUENCE [LARGE SCALE GENOMIC DNA]</scope>
    <source>
        <strain evidence="3">LaBioMMi 136</strain>
    </source>
</reference>
<proteinExistence type="predicted"/>
<gene>
    <name evidence="2" type="ORF">PEBR_24944</name>
</gene>
<dbReference type="EMBL" id="LJBN01000167">
    <property type="protein sequence ID" value="OOQ85498.1"/>
    <property type="molecule type" value="Genomic_DNA"/>
</dbReference>
<feature type="region of interest" description="Disordered" evidence="1">
    <location>
        <begin position="137"/>
        <end position="215"/>
    </location>
</feature>
<comment type="caution">
    <text evidence="2">The sequence shown here is derived from an EMBL/GenBank/DDBJ whole genome shotgun (WGS) entry which is preliminary data.</text>
</comment>
<evidence type="ECO:0000313" key="3">
    <source>
        <dbReference type="Proteomes" id="UP000190744"/>
    </source>
</evidence>
<organism evidence="2 3">
    <name type="scientific">Penicillium brasilianum</name>
    <dbReference type="NCBI Taxonomy" id="104259"/>
    <lineage>
        <taxon>Eukaryota</taxon>
        <taxon>Fungi</taxon>
        <taxon>Dikarya</taxon>
        <taxon>Ascomycota</taxon>
        <taxon>Pezizomycotina</taxon>
        <taxon>Eurotiomycetes</taxon>
        <taxon>Eurotiomycetidae</taxon>
        <taxon>Eurotiales</taxon>
        <taxon>Aspergillaceae</taxon>
        <taxon>Penicillium</taxon>
    </lineage>
</organism>
<sequence>MEPGQQPSSGGARGTGIIRDSSSSPEPIRQPAGHVRRRLPQTRRWSWRFRMPSTHSMITRSRARRGQSSSLPARLYSFISRVPGPSAAVESSQDDSDIVDSVAETDVISSHGFLPTPRCHEGRGWSPCHPQTQHFAIYEDPSGQPTPQIRTPIPYSDPDEEKENSYGPSESDEEEANTDAAANPDVADRLVRPDIQTMLWGSDNNELEQDRDQTASEIMLHDLQELGLLDRFGGSGQDENPDIAW</sequence>
<evidence type="ECO:0000256" key="1">
    <source>
        <dbReference type="SAM" id="MobiDB-lite"/>
    </source>
</evidence>